<feature type="signal peptide" evidence="1">
    <location>
        <begin position="1"/>
        <end position="16"/>
    </location>
</feature>
<dbReference type="Proteomes" id="UP001218218">
    <property type="component" value="Unassembled WGS sequence"/>
</dbReference>
<accession>A0AAD7EJN2</accession>
<evidence type="ECO:0000313" key="2">
    <source>
        <dbReference type="EMBL" id="KAJ7331465.1"/>
    </source>
</evidence>
<evidence type="ECO:0000313" key="3">
    <source>
        <dbReference type="Proteomes" id="UP001218218"/>
    </source>
</evidence>
<comment type="caution">
    <text evidence="2">The sequence shown here is derived from an EMBL/GenBank/DDBJ whole genome shotgun (WGS) entry which is preliminary data.</text>
</comment>
<gene>
    <name evidence="2" type="ORF">DFH08DRAFT_966463</name>
</gene>
<dbReference type="AlphaFoldDB" id="A0AAD7EJN2"/>
<sequence>MVFSKVFAPLFTVVLATVVNTSPVASPEANALAEITTGWGGICTTISAANACNNLPG</sequence>
<reference evidence="2" key="1">
    <citation type="submission" date="2023-03" db="EMBL/GenBank/DDBJ databases">
        <title>Massive genome expansion in bonnet fungi (Mycena s.s.) driven by repeated elements and novel gene families across ecological guilds.</title>
        <authorList>
            <consortium name="Lawrence Berkeley National Laboratory"/>
            <person name="Harder C.B."/>
            <person name="Miyauchi S."/>
            <person name="Viragh M."/>
            <person name="Kuo A."/>
            <person name="Thoen E."/>
            <person name="Andreopoulos B."/>
            <person name="Lu D."/>
            <person name="Skrede I."/>
            <person name="Drula E."/>
            <person name="Henrissat B."/>
            <person name="Morin E."/>
            <person name="Kohler A."/>
            <person name="Barry K."/>
            <person name="LaButti K."/>
            <person name="Morin E."/>
            <person name="Salamov A."/>
            <person name="Lipzen A."/>
            <person name="Mereny Z."/>
            <person name="Hegedus B."/>
            <person name="Baldrian P."/>
            <person name="Stursova M."/>
            <person name="Weitz H."/>
            <person name="Taylor A."/>
            <person name="Grigoriev I.V."/>
            <person name="Nagy L.G."/>
            <person name="Martin F."/>
            <person name="Kauserud H."/>
        </authorList>
    </citation>
    <scope>NUCLEOTIDE SEQUENCE</scope>
    <source>
        <strain evidence="2">CBHHK002</strain>
    </source>
</reference>
<organism evidence="2 3">
    <name type="scientific">Mycena albidolilacea</name>
    <dbReference type="NCBI Taxonomy" id="1033008"/>
    <lineage>
        <taxon>Eukaryota</taxon>
        <taxon>Fungi</taxon>
        <taxon>Dikarya</taxon>
        <taxon>Basidiomycota</taxon>
        <taxon>Agaricomycotina</taxon>
        <taxon>Agaricomycetes</taxon>
        <taxon>Agaricomycetidae</taxon>
        <taxon>Agaricales</taxon>
        <taxon>Marasmiineae</taxon>
        <taxon>Mycenaceae</taxon>
        <taxon>Mycena</taxon>
    </lineage>
</organism>
<evidence type="ECO:0000256" key="1">
    <source>
        <dbReference type="SAM" id="SignalP"/>
    </source>
</evidence>
<name>A0AAD7EJN2_9AGAR</name>
<dbReference type="EMBL" id="JARIHO010000035">
    <property type="protein sequence ID" value="KAJ7331465.1"/>
    <property type="molecule type" value="Genomic_DNA"/>
</dbReference>
<keyword evidence="3" id="KW-1185">Reference proteome</keyword>
<feature type="chain" id="PRO_5042095572" evidence="1">
    <location>
        <begin position="17"/>
        <end position="57"/>
    </location>
</feature>
<proteinExistence type="predicted"/>
<keyword evidence="1" id="KW-0732">Signal</keyword>
<protein>
    <submittedName>
        <fullName evidence="2">Uncharacterized protein</fullName>
    </submittedName>
</protein>